<protein>
    <submittedName>
        <fullName evidence="1">Uncharacterized protein</fullName>
    </submittedName>
</protein>
<proteinExistence type="predicted"/>
<sequence length="237" mass="26798">MGGEIEREAELNRLGVEESSCLTSSNGVEIILKVIGPFPSSRLIVPSSIKVRDLRNLIAQSQNSPVENLKLIWRGNVLQDEKNGDDVLILLNSGDSLIVAAKPKPPPKHIKEDLEDDEDDELRFRLPQTTSRWKRKLFSLLRNKLKFPDVLLMALFSISLKMWGVILLWFILAPVANRWEVGPLYILGTGFAIIFYNLGKRQPGDVSAYSIFNDNFRELPGTLNADRLDRDIRAGQF</sequence>
<evidence type="ECO:0000313" key="1">
    <source>
        <dbReference type="EMBL" id="KAI5655882.1"/>
    </source>
</evidence>
<gene>
    <name evidence="1" type="ORF">M9H77_33069</name>
</gene>
<comment type="caution">
    <text evidence="1">The sequence shown here is derived from an EMBL/GenBank/DDBJ whole genome shotgun (WGS) entry which is preliminary data.</text>
</comment>
<organism evidence="1 2">
    <name type="scientific">Catharanthus roseus</name>
    <name type="common">Madagascar periwinkle</name>
    <name type="synonym">Vinca rosea</name>
    <dbReference type="NCBI Taxonomy" id="4058"/>
    <lineage>
        <taxon>Eukaryota</taxon>
        <taxon>Viridiplantae</taxon>
        <taxon>Streptophyta</taxon>
        <taxon>Embryophyta</taxon>
        <taxon>Tracheophyta</taxon>
        <taxon>Spermatophyta</taxon>
        <taxon>Magnoliopsida</taxon>
        <taxon>eudicotyledons</taxon>
        <taxon>Gunneridae</taxon>
        <taxon>Pentapetalae</taxon>
        <taxon>asterids</taxon>
        <taxon>lamiids</taxon>
        <taxon>Gentianales</taxon>
        <taxon>Apocynaceae</taxon>
        <taxon>Rauvolfioideae</taxon>
        <taxon>Vinceae</taxon>
        <taxon>Catharanthinae</taxon>
        <taxon>Catharanthus</taxon>
    </lineage>
</organism>
<keyword evidence="2" id="KW-1185">Reference proteome</keyword>
<name>A0ACC0A5Y1_CATRO</name>
<dbReference type="EMBL" id="CM044707">
    <property type="protein sequence ID" value="KAI5655882.1"/>
    <property type="molecule type" value="Genomic_DNA"/>
</dbReference>
<evidence type="ECO:0000313" key="2">
    <source>
        <dbReference type="Proteomes" id="UP001060085"/>
    </source>
</evidence>
<reference evidence="2" key="1">
    <citation type="journal article" date="2023" name="Nat. Plants">
        <title>Single-cell RNA sequencing provides a high-resolution roadmap for understanding the multicellular compartmentation of specialized metabolism.</title>
        <authorList>
            <person name="Sun S."/>
            <person name="Shen X."/>
            <person name="Li Y."/>
            <person name="Li Y."/>
            <person name="Wang S."/>
            <person name="Li R."/>
            <person name="Zhang H."/>
            <person name="Shen G."/>
            <person name="Guo B."/>
            <person name="Wei J."/>
            <person name="Xu J."/>
            <person name="St-Pierre B."/>
            <person name="Chen S."/>
            <person name="Sun C."/>
        </authorList>
    </citation>
    <scope>NUCLEOTIDE SEQUENCE [LARGE SCALE GENOMIC DNA]</scope>
</reference>
<accession>A0ACC0A5Y1</accession>
<dbReference type="Proteomes" id="UP001060085">
    <property type="component" value="Linkage Group LG07"/>
</dbReference>